<feature type="domain" description="Aspartate/homoserine dehydrogenase NAD-binding" evidence="8">
    <location>
        <begin position="10"/>
        <end position="121"/>
    </location>
</feature>
<dbReference type="PANTHER" id="PTHR31873:SF6">
    <property type="entry name" value="ASPARTATE DEHYDROGENASE DOMAIN-CONTAINING PROTEIN"/>
    <property type="match status" value="1"/>
</dbReference>
<name>A0A1D7TZ78_9HYPH</name>
<dbReference type="Pfam" id="PF03447">
    <property type="entry name" value="NAD_binding_3"/>
    <property type="match status" value="1"/>
</dbReference>
<evidence type="ECO:0000256" key="1">
    <source>
        <dbReference type="ARBA" id="ARBA00008331"/>
    </source>
</evidence>
<dbReference type="InterPro" id="IPR005106">
    <property type="entry name" value="Asp/hSer_DH_NAD-bd"/>
</dbReference>
<proteinExistence type="inferred from homology"/>
<evidence type="ECO:0000256" key="6">
    <source>
        <dbReference type="HAMAP-Rule" id="MF_01265"/>
    </source>
</evidence>
<dbReference type="Gene3D" id="3.30.360.10">
    <property type="entry name" value="Dihydrodipicolinate Reductase, domain 2"/>
    <property type="match status" value="1"/>
</dbReference>
<dbReference type="GO" id="GO:0033735">
    <property type="term" value="F:aspartate dehydrogenase [NAD(P)+] activity"/>
    <property type="evidence" value="ECO:0007669"/>
    <property type="project" value="UniProtKB-EC"/>
</dbReference>
<dbReference type="EC" id="1.4.1.21" evidence="6"/>
<evidence type="ECO:0000256" key="5">
    <source>
        <dbReference type="ARBA" id="ARBA00023027"/>
    </source>
</evidence>
<dbReference type="GO" id="GO:0050661">
    <property type="term" value="F:NADP binding"/>
    <property type="evidence" value="ECO:0007669"/>
    <property type="project" value="UniProtKB-UniRule"/>
</dbReference>
<dbReference type="InterPro" id="IPR002811">
    <property type="entry name" value="Asp_DH"/>
</dbReference>
<dbReference type="STRING" id="1526658.BHK69_08085"/>
<evidence type="ECO:0000256" key="4">
    <source>
        <dbReference type="ARBA" id="ARBA00023002"/>
    </source>
</evidence>
<keyword evidence="5 6" id="KW-0520">NAD</keyword>
<dbReference type="NCBIfam" id="NF009828">
    <property type="entry name" value="PRK13303.1-3"/>
    <property type="match status" value="1"/>
</dbReference>
<dbReference type="AlphaFoldDB" id="A0A1D7TZ78"/>
<evidence type="ECO:0000259" key="8">
    <source>
        <dbReference type="Pfam" id="PF03447"/>
    </source>
</evidence>
<dbReference type="InterPro" id="IPR020626">
    <property type="entry name" value="Asp_DH_prok"/>
</dbReference>
<gene>
    <name evidence="6" type="primary">nadX</name>
    <name evidence="9" type="ORF">BHK69_08085</name>
</gene>
<comment type="miscellaneous">
    <text evidence="6">The iminoaspartate product is unstable in aqueous solution and can decompose to oxaloacetate and ammonia.</text>
</comment>
<evidence type="ECO:0000256" key="3">
    <source>
        <dbReference type="ARBA" id="ARBA00022857"/>
    </source>
</evidence>
<dbReference type="HAMAP" id="MF_01265">
    <property type="entry name" value="NadX"/>
    <property type="match status" value="1"/>
</dbReference>
<dbReference type="UniPathway" id="UPA00253">
    <property type="reaction ID" value="UER00456"/>
</dbReference>
<feature type="domain" description="Aspartate dehydrogenase" evidence="7">
    <location>
        <begin position="168"/>
        <end position="254"/>
    </location>
</feature>
<dbReference type="GO" id="GO:0016639">
    <property type="term" value="F:oxidoreductase activity, acting on the CH-NH2 group of donors, NAD or NADP as acceptor"/>
    <property type="evidence" value="ECO:0007669"/>
    <property type="project" value="UniProtKB-UniRule"/>
</dbReference>
<dbReference type="PIRSF" id="PIRSF005227">
    <property type="entry name" value="Asp_dh_NAD_syn"/>
    <property type="match status" value="1"/>
</dbReference>
<dbReference type="InterPro" id="IPR036291">
    <property type="entry name" value="NAD(P)-bd_dom_sf"/>
</dbReference>
<dbReference type="KEGG" id="bvv:BHK69_08085"/>
<keyword evidence="2 6" id="KW-0662">Pyridine nucleotide biosynthesis</keyword>
<evidence type="ECO:0000313" key="10">
    <source>
        <dbReference type="Proteomes" id="UP000094969"/>
    </source>
</evidence>
<dbReference type="EMBL" id="CP017147">
    <property type="protein sequence ID" value="AOO80426.1"/>
    <property type="molecule type" value="Genomic_DNA"/>
</dbReference>
<dbReference type="PANTHER" id="PTHR31873">
    <property type="entry name" value="L-ASPARTATE DEHYDROGENASE-RELATED"/>
    <property type="match status" value="1"/>
</dbReference>
<accession>A0A1D7TZ78</accession>
<feature type="binding site" evidence="6">
    <location>
        <position position="124"/>
    </location>
    <ligand>
        <name>NAD(+)</name>
        <dbReference type="ChEBI" id="CHEBI:57540"/>
    </ligand>
</feature>
<feature type="binding site" evidence="6">
    <location>
        <position position="190"/>
    </location>
    <ligand>
        <name>NAD(+)</name>
        <dbReference type="ChEBI" id="CHEBI:57540"/>
    </ligand>
</feature>
<sequence length="268" mass="27710">MKPRRLVLIGFGAIAGDLAATLLDAPQPGYVLGVLLKPGSASRQRLPQSCTPLSDLAELAAFAPDLVVEAAGHEAVRASVPGCLTLGLPVLISSIGALHDAALLASLVATAREHGGRLLLPSGALGGLDYVRAVRHASELTLRYESRKPPAAWSAELKALGHDPDRLDAPVTLFSGNAREAAAAYPQNLNVAAALALAGPGFEATGVDVICDPATTGNTHVVTARSEFGTMHLAIANRPSPSNPKSSWIVGRSLLAAIEQFFAPVMML</sequence>
<dbReference type="GO" id="GO:0009435">
    <property type="term" value="P:NAD+ biosynthetic process"/>
    <property type="evidence" value="ECO:0007669"/>
    <property type="project" value="UniProtKB-UniRule"/>
</dbReference>
<comment type="similarity">
    <text evidence="1 6">Belongs to the L-aspartate dehydrogenase family.</text>
</comment>
<feature type="active site" evidence="6">
    <location>
        <position position="220"/>
    </location>
</feature>
<comment type="catalytic activity">
    <reaction evidence="6">
        <text>L-aspartate + NADP(+) + H2O = oxaloacetate + NH4(+) + NADPH + H(+)</text>
        <dbReference type="Rhea" id="RHEA:11784"/>
        <dbReference type="ChEBI" id="CHEBI:15377"/>
        <dbReference type="ChEBI" id="CHEBI:15378"/>
        <dbReference type="ChEBI" id="CHEBI:16452"/>
        <dbReference type="ChEBI" id="CHEBI:28938"/>
        <dbReference type="ChEBI" id="CHEBI:29991"/>
        <dbReference type="ChEBI" id="CHEBI:57783"/>
        <dbReference type="ChEBI" id="CHEBI:58349"/>
        <dbReference type="EC" id="1.4.1.21"/>
    </reaction>
</comment>
<dbReference type="Gene3D" id="3.40.50.720">
    <property type="entry name" value="NAD(P)-binding Rossmann-like Domain"/>
    <property type="match status" value="1"/>
</dbReference>
<dbReference type="SUPFAM" id="SSF55347">
    <property type="entry name" value="Glyceraldehyde-3-phosphate dehydrogenase-like, C-terminal domain"/>
    <property type="match status" value="1"/>
</dbReference>
<dbReference type="SUPFAM" id="SSF51735">
    <property type="entry name" value="NAD(P)-binding Rossmann-fold domains"/>
    <property type="match status" value="1"/>
</dbReference>
<protein>
    <recommendedName>
        <fullName evidence="6">L-aspartate dehydrogenase</fullName>
        <ecNumber evidence="6">1.4.1.21</ecNumber>
    </recommendedName>
</protein>
<keyword evidence="3 6" id="KW-0521">NADP</keyword>
<dbReference type="Pfam" id="PF01958">
    <property type="entry name" value="Asp_DH_C"/>
    <property type="match status" value="1"/>
</dbReference>
<keyword evidence="4 6" id="KW-0560">Oxidoreductase</keyword>
<evidence type="ECO:0000259" key="7">
    <source>
        <dbReference type="Pfam" id="PF01958"/>
    </source>
</evidence>
<comment type="function">
    <text evidence="6">Specifically catalyzes the NAD or NADP-dependent dehydrogenation of L-aspartate to iminoaspartate.</text>
</comment>
<dbReference type="OrthoDB" id="8456681at2"/>
<dbReference type="Proteomes" id="UP000094969">
    <property type="component" value="Chromosome"/>
</dbReference>
<keyword evidence="10" id="KW-1185">Reference proteome</keyword>
<dbReference type="InterPro" id="IPR011182">
    <property type="entry name" value="L-Asp_DH"/>
</dbReference>
<evidence type="ECO:0000256" key="2">
    <source>
        <dbReference type="ARBA" id="ARBA00022642"/>
    </source>
</evidence>
<evidence type="ECO:0000313" key="9">
    <source>
        <dbReference type="EMBL" id="AOO80426.1"/>
    </source>
</evidence>
<dbReference type="GO" id="GO:0051287">
    <property type="term" value="F:NAD binding"/>
    <property type="evidence" value="ECO:0007669"/>
    <property type="project" value="UniProtKB-UniRule"/>
</dbReference>
<comment type="catalytic activity">
    <reaction evidence="6">
        <text>L-aspartate + NAD(+) + H2O = oxaloacetate + NH4(+) + NADH + H(+)</text>
        <dbReference type="Rhea" id="RHEA:11788"/>
        <dbReference type="ChEBI" id="CHEBI:15377"/>
        <dbReference type="ChEBI" id="CHEBI:15378"/>
        <dbReference type="ChEBI" id="CHEBI:16452"/>
        <dbReference type="ChEBI" id="CHEBI:28938"/>
        <dbReference type="ChEBI" id="CHEBI:29991"/>
        <dbReference type="ChEBI" id="CHEBI:57540"/>
        <dbReference type="ChEBI" id="CHEBI:57945"/>
        <dbReference type="EC" id="1.4.1.21"/>
    </reaction>
</comment>
<organism evidence="9 10">
    <name type="scientific">Bosea vaviloviae</name>
    <dbReference type="NCBI Taxonomy" id="1526658"/>
    <lineage>
        <taxon>Bacteria</taxon>
        <taxon>Pseudomonadati</taxon>
        <taxon>Pseudomonadota</taxon>
        <taxon>Alphaproteobacteria</taxon>
        <taxon>Hyphomicrobiales</taxon>
        <taxon>Boseaceae</taxon>
        <taxon>Bosea</taxon>
    </lineage>
</organism>
<comment type="pathway">
    <text evidence="6">Cofactor biosynthesis; NAD(+) biosynthesis; iminoaspartate from L-aspartate (dehydrogenase route): step 1/1.</text>
</comment>
<dbReference type="RefSeq" id="WP_069689646.1">
    <property type="nucleotide sequence ID" value="NZ_CP017147.1"/>
</dbReference>
<reference evidence="9 10" key="1">
    <citation type="journal article" date="2015" name="Antonie Van Leeuwenhoek">
        <title>Bosea vaviloviae sp. nov., a new species of slow-growing rhizobia isolated from nodules of the relict species Vavilovia formosa (Stev.) Fed.</title>
        <authorList>
            <person name="Safronova V.I."/>
            <person name="Kuznetsova I.G."/>
            <person name="Sazanova A.L."/>
            <person name="Kimeklis A.K."/>
            <person name="Belimov A.A."/>
            <person name="Andronov E.E."/>
            <person name="Pinaev A.G."/>
            <person name="Chizhevskaya E.P."/>
            <person name="Pukhaev A.R."/>
            <person name="Popov K.P."/>
            <person name="Willems A."/>
            <person name="Tikhonovich I.A."/>
        </authorList>
    </citation>
    <scope>NUCLEOTIDE SEQUENCE [LARGE SCALE GENOMIC DNA]</scope>
    <source>
        <strain evidence="9 10">Vaf18</strain>
    </source>
</reference>